<dbReference type="SUPFAM" id="SSF49842">
    <property type="entry name" value="TNF-like"/>
    <property type="match status" value="1"/>
</dbReference>
<proteinExistence type="predicted"/>
<dbReference type="AlphaFoldDB" id="A0A0F9RJ66"/>
<gene>
    <name evidence="1" type="ORF">LCGC14_0638490</name>
</gene>
<sequence length="768" mass="79904">MAENGIKTTFLNPVSTIDSVIGNRDGSTVRVPLVDFARQISGQAPEGTDEWLLAQKWAENPEGVPVLPDQFSALHHAKKSAAAEIVASTKAVLSTDQATISLTAANQSAVSMDQAQVAALAAGAPLVTTLTDPVPANGTVEILQTSAGAQVWHVSAGAWALVGWLFTPMFPSLAALQDAAGLIDGQMVEVEKAFNGGREYFTYNATSTLIADGAIIVTATGMGVGRLISTRAVYVDWAEFNADVRAMETGVSIKVRGAGGFTIVASGEHFTTSGGLKVTIADTLPTPQHYGTIDASGDAAAFTALFANHDIVRIPWRATPYTDVAVAIRSGQTILSEGATLKTTSTTAKILDATGKSGWSITGALFLIGTLVSAPTASLFTDPGAATAHTSLPIATGAGLYVEGCSNYAAENVIASNFAGHGIYTGGATLLGSDRGNKGKFSNCAAHDCAIGIRTDAGSGGEYCNWATCGTTGNWIGWRMTAGNHTVGSSSIVDNTVNIYMTAGVNHLHGIFSACNINHATLYNLHAKDVTLGHRFADCNWYGNGTSNGAIFLDNCTDIVLDGGNLDCWVYNKSGIASGYNYIRNMFCPGDYGDVYLLDAVSDYPSELIVTNCVGPGSYRAGVSISDPATTYVHAKREGASMQALSGATDLIFNTVDANGDRRAAYNNATGVFTVPAGQAGQYRINAVLYFSGTSLDGSASSIKLLVNGTATNLWIPATFGTTRLTASITIDRYLNAADLVKIQATLAGTANFGGASWESSLSIERIA</sequence>
<dbReference type="SUPFAM" id="SSF51126">
    <property type="entry name" value="Pectin lyase-like"/>
    <property type="match status" value="1"/>
</dbReference>
<organism evidence="1">
    <name type="scientific">marine sediment metagenome</name>
    <dbReference type="NCBI Taxonomy" id="412755"/>
    <lineage>
        <taxon>unclassified sequences</taxon>
        <taxon>metagenomes</taxon>
        <taxon>ecological metagenomes</taxon>
    </lineage>
</organism>
<name>A0A0F9RJ66_9ZZZZ</name>
<dbReference type="InterPro" id="IPR011050">
    <property type="entry name" value="Pectin_lyase_fold/virulence"/>
</dbReference>
<dbReference type="Gene3D" id="2.60.120.40">
    <property type="match status" value="1"/>
</dbReference>
<dbReference type="InterPro" id="IPR008983">
    <property type="entry name" value="Tumour_necrosis_fac-like_dom"/>
</dbReference>
<dbReference type="EMBL" id="LAZR01001147">
    <property type="protein sequence ID" value="KKN49847.1"/>
    <property type="molecule type" value="Genomic_DNA"/>
</dbReference>
<protein>
    <submittedName>
        <fullName evidence="1">Uncharacterized protein</fullName>
    </submittedName>
</protein>
<accession>A0A0F9RJ66</accession>
<evidence type="ECO:0000313" key="1">
    <source>
        <dbReference type="EMBL" id="KKN49847.1"/>
    </source>
</evidence>
<reference evidence="1" key="1">
    <citation type="journal article" date="2015" name="Nature">
        <title>Complex archaea that bridge the gap between prokaryotes and eukaryotes.</title>
        <authorList>
            <person name="Spang A."/>
            <person name="Saw J.H."/>
            <person name="Jorgensen S.L."/>
            <person name="Zaremba-Niedzwiedzka K."/>
            <person name="Martijn J."/>
            <person name="Lind A.E."/>
            <person name="van Eijk R."/>
            <person name="Schleper C."/>
            <person name="Guy L."/>
            <person name="Ettema T.J."/>
        </authorList>
    </citation>
    <scope>NUCLEOTIDE SEQUENCE</scope>
</reference>
<comment type="caution">
    <text evidence="1">The sequence shown here is derived from an EMBL/GenBank/DDBJ whole genome shotgun (WGS) entry which is preliminary data.</text>
</comment>